<dbReference type="Proteomes" id="UP001209803">
    <property type="component" value="Chromosome"/>
</dbReference>
<dbReference type="RefSeq" id="WP_265684616.1">
    <property type="nucleotide sequence ID" value="NZ_CP120863.1"/>
</dbReference>
<name>A0ABY8FD41_9HYPH</name>
<keyword evidence="1" id="KW-0472">Membrane</keyword>
<keyword evidence="1" id="KW-1133">Transmembrane helix</keyword>
<keyword evidence="3" id="KW-1185">Reference proteome</keyword>
<evidence type="ECO:0000313" key="2">
    <source>
        <dbReference type="EMBL" id="WFE92117.1"/>
    </source>
</evidence>
<protein>
    <submittedName>
        <fullName evidence="2">DUF2975 domain-containing protein</fullName>
    </submittedName>
</protein>
<feature type="transmembrane region" description="Helical" evidence="1">
    <location>
        <begin position="94"/>
        <end position="114"/>
    </location>
</feature>
<dbReference type="EMBL" id="CP120863">
    <property type="protein sequence ID" value="WFE92117.1"/>
    <property type="molecule type" value="Genomic_DNA"/>
</dbReference>
<evidence type="ECO:0000256" key="1">
    <source>
        <dbReference type="SAM" id="Phobius"/>
    </source>
</evidence>
<accession>A0ABY8FD41</accession>
<sequence>MPTRTGSSSDARLEINQMTRAGSTGEPIRLQRIRFLAGSLKWGVSVCVFGLAIVTLISVASLLVPSFGTLLGLATVSIDETERLLAEMPIGMRLALTTLVVVTLTLLFGALWSLRNLCLQFQNLEFFSSKTSEAIVVLGIWLISYALFDVASEPVAWLILTLDFAEGERIVDVTVDGEEIFCMILGALLLLFGWIMREAALLAEENRQII</sequence>
<reference evidence="2 3" key="1">
    <citation type="submission" date="2023-03" db="EMBL/GenBank/DDBJ databases">
        <title>Roseibium porphyridii sp. nov. and Roseibium rhodosorbium sp. nov. isolated from marine algae, Porphyridium cruentum and Rhodosorus marinus, respectively.</title>
        <authorList>
            <person name="Lee M.W."/>
            <person name="Choi B.J."/>
            <person name="Lee J.K."/>
            <person name="Choi D.G."/>
            <person name="Baek J.H."/>
            <person name="Bayburt H."/>
            <person name="Kim J.M."/>
            <person name="Han D.M."/>
            <person name="Kim K.H."/>
            <person name="Jeon C.O."/>
        </authorList>
    </citation>
    <scope>NUCLEOTIDE SEQUENCE [LARGE SCALE GENOMIC DNA]</scope>
    <source>
        <strain evidence="2 3">KMA01</strain>
    </source>
</reference>
<proteinExistence type="predicted"/>
<evidence type="ECO:0000313" key="3">
    <source>
        <dbReference type="Proteomes" id="UP001209803"/>
    </source>
</evidence>
<organism evidence="2 3">
    <name type="scientific">Roseibium porphyridii</name>
    <dbReference type="NCBI Taxonomy" id="2866279"/>
    <lineage>
        <taxon>Bacteria</taxon>
        <taxon>Pseudomonadati</taxon>
        <taxon>Pseudomonadota</taxon>
        <taxon>Alphaproteobacteria</taxon>
        <taxon>Hyphomicrobiales</taxon>
        <taxon>Stappiaceae</taxon>
        <taxon>Roseibium</taxon>
    </lineage>
</organism>
<keyword evidence="1" id="KW-0812">Transmembrane</keyword>
<feature type="transmembrane region" description="Helical" evidence="1">
    <location>
        <begin position="135"/>
        <end position="160"/>
    </location>
</feature>
<feature type="transmembrane region" description="Helical" evidence="1">
    <location>
        <begin position="180"/>
        <end position="197"/>
    </location>
</feature>
<feature type="transmembrane region" description="Helical" evidence="1">
    <location>
        <begin position="42"/>
        <end position="64"/>
    </location>
</feature>
<gene>
    <name evidence="2" type="ORF">K1718_12350</name>
</gene>